<dbReference type="SUPFAM" id="SSF55781">
    <property type="entry name" value="GAF domain-like"/>
    <property type="match status" value="1"/>
</dbReference>
<gene>
    <name evidence="2" type="ORF">C7380_10365</name>
</gene>
<dbReference type="InterPro" id="IPR029016">
    <property type="entry name" value="GAF-like_dom_sf"/>
</dbReference>
<dbReference type="PANTHER" id="PTHR45138:SF9">
    <property type="entry name" value="DIGUANYLATE CYCLASE DGCM-RELATED"/>
    <property type="match status" value="1"/>
</dbReference>
<dbReference type="RefSeq" id="WP_109604005.1">
    <property type="nucleotide sequence ID" value="NZ_JAMHJO010000007.1"/>
</dbReference>
<comment type="caution">
    <text evidence="2">The sequence shown here is derived from an EMBL/GenBank/DDBJ whole genome shotgun (WGS) entry which is preliminary data.</text>
</comment>
<organism evidence="2 3">
    <name type="scientific">Oceanotoga teriensis</name>
    <dbReference type="NCBI Taxonomy" id="515440"/>
    <lineage>
        <taxon>Bacteria</taxon>
        <taxon>Thermotogati</taxon>
        <taxon>Thermotogota</taxon>
        <taxon>Thermotogae</taxon>
        <taxon>Petrotogales</taxon>
        <taxon>Petrotogaceae</taxon>
        <taxon>Oceanotoga</taxon>
    </lineage>
</organism>
<dbReference type="SUPFAM" id="SSF55073">
    <property type="entry name" value="Nucleotide cyclase"/>
    <property type="match status" value="1"/>
</dbReference>
<name>A0AA45HJH5_9BACT</name>
<dbReference type="NCBIfam" id="TIGR00254">
    <property type="entry name" value="GGDEF"/>
    <property type="match status" value="1"/>
</dbReference>
<dbReference type="InterPro" id="IPR050469">
    <property type="entry name" value="Diguanylate_Cyclase"/>
</dbReference>
<proteinExistence type="predicted"/>
<dbReference type="InterPro" id="IPR043128">
    <property type="entry name" value="Rev_trsase/Diguanyl_cyclase"/>
</dbReference>
<protein>
    <submittedName>
        <fullName evidence="2">Diguanylate cyclase (GGDEF)-like protein</fullName>
    </submittedName>
</protein>
<dbReference type="SMART" id="SM00267">
    <property type="entry name" value="GGDEF"/>
    <property type="match status" value="1"/>
</dbReference>
<dbReference type="PANTHER" id="PTHR45138">
    <property type="entry name" value="REGULATORY COMPONENTS OF SENSORY TRANSDUCTION SYSTEM"/>
    <property type="match status" value="1"/>
</dbReference>
<reference evidence="2 3" key="1">
    <citation type="submission" date="2018-05" db="EMBL/GenBank/DDBJ databases">
        <title>Genomic Encyclopedia of Type Strains, Phase IV (KMG-IV): sequencing the most valuable type-strain genomes for metagenomic binning, comparative biology and taxonomic classification.</title>
        <authorList>
            <person name="Goeker M."/>
        </authorList>
    </citation>
    <scope>NUCLEOTIDE SEQUENCE [LARGE SCALE GENOMIC DNA]</scope>
    <source>
        <strain evidence="2 3">DSM 24906</strain>
    </source>
</reference>
<dbReference type="EMBL" id="QGGI01000003">
    <property type="protein sequence ID" value="PWJ95887.1"/>
    <property type="molecule type" value="Genomic_DNA"/>
</dbReference>
<dbReference type="Gene3D" id="3.30.450.40">
    <property type="match status" value="1"/>
</dbReference>
<dbReference type="Proteomes" id="UP000245921">
    <property type="component" value="Unassembled WGS sequence"/>
</dbReference>
<evidence type="ECO:0000259" key="1">
    <source>
        <dbReference type="PROSITE" id="PS50887"/>
    </source>
</evidence>
<feature type="domain" description="GGDEF" evidence="1">
    <location>
        <begin position="363"/>
        <end position="484"/>
    </location>
</feature>
<dbReference type="GO" id="GO:0052621">
    <property type="term" value="F:diguanylate cyclase activity"/>
    <property type="evidence" value="ECO:0007669"/>
    <property type="project" value="TreeGrafter"/>
</dbReference>
<dbReference type="CDD" id="cd01949">
    <property type="entry name" value="GGDEF"/>
    <property type="match status" value="1"/>
</dbReference>
<evidence type="ECO:0000313" key="2">
    <source>
        <dbReference type="EMBL" id="PWJ95887.1"/>
    </source>
</evidence>
<keyword evidence="3" id="KW-1185">Reference proteome</keyword>
<dbReference type="InterPro" id="IPR029787">
    <property type="entry name" value="Nucleotide_cyclase"/>
</dbReference>
<accession>A0AA45HJH5</accession>
<dbReference type="Pfam" id="PF00990">
    <property type="entry name" value="GGDEF"/>
    <property type="match status" value="1"/>
</dbReference>
<dbReference type="InterPro" id="IPR000160">
    <property type="entry name" value="GGDEF_dom"/>
</dbReference>
<dbReference type="PROSITE" id="PS50887">
    <property type="entry name" value="GGDEF"/>
    <property type="match status" value="1"/>
</dbReference>
<sequence length="484" mass="56787">MFYDIKYEKYIKNINVDPGMIYFFYNLDKSFYYNFKIDIKIYKDPIDVPDNIYRFIKLTNSFKSIYLNEIIEVNNIEQQNLKIIGSAHSLDFEYEELMSDLPNLLVNLISKTKKLPASFIMDIMLKGNKLANILLNINKLIEKAYKPETEFEDLINSILKILTSDQGAGFDRAILFKKYNENYEVISAKKSMLYFFEYDKCKKANKIEMNILENKNDLELIEEDEKFLNKLKSIKISEKIIKKNDYIKNILIKNKSEKLPLSSMPLITINKLGIVGELAIMPIKLNEKIYGFIICDNKYSLNPISDEQIEIMEYLKKQSSMILENKIAINILKTEAEIDPLCKFRNRNSYEKYIEKLNITDEKSLGIVMIDIDNFKKINDTYGHSYGDEILIKFSDTVRKYIRKTDNIFRIGGDEFIIFLHNTEKEKIKEIIENILKDFKSENTFTFSAGGVIKKDENIYKYLEISDKNLYISKKNGKGILTFS</sequence>
<evidence type="ECO:0000313" key="3">
    <source>
        <dbReference type="Proteomes" id="UP000245921"/>
    </source>
</evidence>
<dbReference type="Gene3D" id="3.30.70.270">
    <property type="match status" value="1"/>
</dbReference>
<dbReference type="AlphaFoldDB" id="A0AA45HJH5"/>